<keyword evidence="1" id="KW-0808">Transferase</keyword>
<dbReference type="SUPFAM" id="SSF55729">
    <property type="entry name" value="Acyl-CoA N-acyltransferases (Nat)"/>
    <property type="match status" value="1"/>
</dbReference>
<dbReference type="Pfam" id="PF00583">
    <property type="entry name" value="Acetyltransf_1"/>
    <property type="match status" value="1"/>
</dbReference>
<dbReference type="PROSITE" id="PS51186">
    <property type="entry name" value="GNAT"/>
    <property type="match status" value="1"/>
</dbReference>
<evidence type="ECO:0000256" key="1">
    <source>
        <dbReference type="ARBA" id="ARBA00022679"/>
    </source>
</evidence>
<dbReference type="RefSeq" id="WP_248345656.1">
    <property type="nucleotide sequence ID" value="NZ_AP025592.1"/>
</dbReference>
<proteinExistence type="predicted"/>
<feature type="coiled-coil region" evidence="3">
    <location>
        <begin position="15"/>
        <end position="42"/>
    </location>
</feature>
<evidence type="ECO:0000313" key="5">
    <source>
        <dbReference type="EMBL" id="BDG08480.1"/>
    </source>
</evidence>
<keyword evidence="2" id="KW-0012">Acyltransferase</keyword>
<dbReference type="Gene3D" id="3.40.630.30">
    <property type="match status" value="1"/>
</dbReference>
<gene>
    <name evidence="5" type="ORF">AMPC_15930</name>
</gene>
<evidence type="ECO:0000256" key="2">
    <source>
        <dbReference type="ARBA" id="ARBA00023315"/>
    </source>
</evidence>
<dbReference type="InterPro" id="IPR016181">
    <property type="entry name" value="Acyl_CoA_acyltransferase"/>
</dbReference>
<dbReference type="Proteomes" id="UP001162734">
    <property type="component" value="Chromosome"/>
</dbReference>
<organism evidence="5 6">
    <name type="scientific">Anaeromyxobacter paludicola</name>
    <dbReference type="NCBI Taxonomy" id="2918171"/>
    <lineage>
        <taxon>Bacteria</taxon>
        <taxon>Pseudomonadati</taxon>
        <taxon>Myxococcota</taxon>
        <taxon>Myxococcia</taxon>
        <taxon>Myxococcales</taxon>
        <taxon>Cystobacterineae</taxon>
        <taxon>Anaeromyxobacteraceae</taxon>
        <taxon>Anaeromyxobacter</taxon>
    </lineage>
</organism>
<reference evidence="6" key="1">
    <citation type="journal article" date="2022" name="Int. J. Syst. Evol. Microbiol.">
        <title>Anaeromyxobacter oryzae sp. nov., Anaeromyxobacter diazotrophicus sp. nov. and Anaeromyxobacter paludicola sp. nov., isolated from paddy soils.</title>
        <authorList>
            <person name="Itoh H."/>
            <person name="Xu Z."/>
            <person name="Mise K."/>
            <person name="Masuda Y."/>
            <person name="Ushijima N."/>
            <person name="Hayakawa C."/>
            <person name="Shiratori Y."/>
            <person name="Senoo K."/>
        </authorList>
    </citation>
    <scope>NUCLEOTIDE SEQUENCE [LARGE SCALE GENOMIC DNA]</scope>
    <source>
        <strain evidence="6">Red630</strain>
    </source>
</reference>
<protein>
    <submittedName>
        <fullName evidence="5">N-acetyltransferase</fullName>
    </submittedName>
</protein>
<keyword evidence="3" id="KW-0175">Coiled coil</keyword>
<evidence type="ECO:0000256" key="3">
    <source>
        <dbReference type="SAM" id="Coils"/>
    </source>
</evidence>
<dbReference type="InterPro" id="IPR000182">
    <property type="entry name" value="GNAT_dom"/>
</dbReference>
<keyword evidence="6" id="KW-1185">Reference proteome</keyword>
<feature type="domain" description="N-acetyltransferase" evidence="4">
    <location>
        <begin position="2"/>
        <end position="150"/>
    </location>
</feature>
<dbReference type="EMBL" id="AP025592">
    <property type="protein sequence ID" value="BDG08480.1"/>
    <property type="molecule type" value="Genomic_DNA"/>
</dbReference>
<evidence type="ECO:0000313" key="6">
    <source>
        <dbReference type="Proteomes" id="UP001162734"/>
    </source>
</evidence>
<dbReference type="InterPro" id="IPR051016">
    <property type="entry name" value="Diverse_Substrate_AcTransf"/>
</dbReference>
<evidence type="ECO:0000259" key="4">
    <source>
        <dbReference type="PROSITE" id="PS51186"/>
    </source>
</evidence>
<accession>A0ABM7X9I6</accession>
<name>A0ABM7X9I6_9BACT</name>
<dbReference type="PANTHER" id="PTHR10545">
    <property type="entry name" value="DIAMINE N-ACETYLTRANSFERASE"/>
    <property type="match status" value="1"/>
</dbReference>
<sequence>MIEIREATAEDVPLLLQLIRELADYEKLLHEVEATEADLLRDGFGPERRFRALVALCDGVPAGFALWFFNYSTFQGRAGLYLEDLFVKPAFRGRGLGKALFARLARLAVEHRCGRFVWQVLDWNAPSIAFYEGLGARRHPEWLTMRLTGDPLARLAAQDTA</sequence>
<dbReference type="CDD" id="cd04301">
    <property type="entry name" value="NAT_SF"/>
    <property type="match status" value="1"/>
</dbReference>
<dbReference type="PANTHER" id="PTHR10545:SF29">
    <property type="entry name" value="GH14572P-RELATED"/>
    <property type="match status" value="1"/>
</dbReference>